<evidence type="ECO:0000313" key="3">
    <source>
        <dbReference type="Proteomes" id="UP000076584"/>
    </source>
</evidence>
<name>A0A167BJ85_COLIC</name>
<evidence type="ECO:0000256" key="1">
    <source>
        <dbReference type="SAM" id="MobiDB-lite"/>
    </source>
</evidence>
<keyword evidence="3" id="KW-1185">Reference proteome</keyword>
<reference evidence="2 3" key="1">
    <citation type="submission" date="2015-06" db="EMBL/GenBank/DDBJ databases">
        <title>Survival trade-offs in plant roots during colonization by closely related pathogenic and mutualistic fungi.</title>
        <authorList>
            <person name="Hacquard S."/>
            <person name="Kracher B."/>
            <person name="Hiruma K."/>
            <person name="Weinman A."/>
            <person name="Muench P."/>
            <person name="Garrido Oter R."/>
            <person name="Ver Loren van Themaat E."/>
            <person name="Dallerey J.-F."/>
            <person name="Damm U."/>
            <person name="Henrissat B."/>
            <person name="Lespinet O."/>
            <person name="Thon M."/>
            <person name="Kemen E."/>
            <person name="McHardy A.C."/>
            <person name="Schulze-Lefert P."/>
            <person name="O'Connell R.J."/>
        </authorList>
    </citation>
    <scope>NUCLEOTIDE SEQUENCE [LARGE SCALE GENOMIC DNA]</scope>
    <source>
        <strain evidence="2 3">MAFF 238704</strain>
    </source>
</reference>
<feature type="compositionally biased region" description="Basic and acidic residues" evidence="1">
    <location>
        <begin position="1"/>
        <end position="11"/>
    </location>
</feature>
<feature type="region of interest" description="Disordered" evidence="1">
    <location>
        <begin position="375"/>
        <end position="403"/>
    </location>
</feature>
<evidence type="ECO:0008006" key="4">
    <source>
        <dbReference type="Google" id="ProtNLM"/>
    </source>
</evidence>
<dbReference type="InterPro" id="IPR011333">
    <property type="entry name" value="SKP1/BTB/POZ_sf"/>
</dbReference>
<dbReference type="Proteomes" id="UP000076584">
    <property type="component" value="Unassembled WGS sequence"/>
</dbReference>
<dbReference type="SUPFAM" id="SSF54695">
    <property type="entry name" value="POZ domain"/>
    <property type="match status" value="1"/>
</dbReference>
<protein>
    <recommendedName>
        <fullName evidence="4">BTB domain-containing protein</fullName>
    </recommendedName>
</protein>
<dbReference type="EMBL" id="LFIW01001670">
    <property type="protein sequence ID" value="KZL81402.1"/>
    <property type="molecule type" value="Genomic_DNA"/>
</dbReference>
<proteinExistence type="predicted"/>
<feature type="compositionally biased region" description="Polar residues" evidence="1">
    <location>
        <begin position="251"/>
        <end position="262"/>
    </location>
</feature>
<comment type="caution">
    <text evidence="2">The sequence shown here is derived from an EMBL/GenBank/DDBJ whole genome shotgun (WGS) entry which is preliminary data.</text>
</comment>
<sequence>MADPHYSRELYDSAFTTSMSKKKSSGKDTAYSGSSGTRKSRRGRLSALFGRESEASVDSTQYSTASKKEFQKPIAAHENDHKNEMTQDSKSARVAAHHTCSGKKTLKLDTNSSANTTAVVNFAEVSQPSAIAKVSEDQLAVGQTSGNDSTVDDGTQEAVSSLLTPSRAMKLPIHRHKRASSSFKIGDKDTAAAVLLPALTYTQSQLSKKIHDSVYSKKNAAANGGMQAGLSDQPLQVDHKQYVEVQSPRSTSCTAISPSNGNHAKASHSGKATAEDTHLLLSTVYGPSETLHSIPEASQNSMFLTEKDHLLSSTSYIKSGSTCNVSLGSEAPVDGNHLLSPTSYAASIPSHGVLKTPASDNTLPDKKVRFAVTSPSKAFKGEDDGRDSDDSEKTIKPGVGGMKAAPETILSPVIWDKESEPKIWLKNGKPTLFQPNKDLDYYTNPLWSRQYPEILSNDPRVNPHATVYAERTTSTDDSQYSKTSATNSNTRFNMGAKLHMNTDCNTNVSVDASTPTPRAAFTRTARGTATLPILANTSADQPFVGRDFPEQTNNPTSFALTPRYRAQVKIDVGGRRFISTFEILEKSPWFRHLFSVDFRNWYHDGVFHIDNDGELFAHILRYLRTDLYPLFWDSRNGFDYAMYAMIKQQAHHYMLYDLEAWIMAQKFHDVVETQVVHQKVIVPHDQAWIHEQRLMGNHSCVISGVVDHASPGISIKRDAKPAATCYYQSDDDNNPGPKGKAKDIEALDVDIGGAVAVFTTEKMVKVDMDQLRRL</sequence>
<feature type="compositionally biased region" description="Polar residues" evidence="1">
    <location>
        <begin position="56"/>
        <end position="65"/>
    </location>
</feature>
<dbReference type="AlphaFoldDB" id="A0A167BJ85"/>
<accession>A0A167BJ85</accession>
<feature type="compositionally biased region" description="Basic and acidic residues" evidence="1">
    <location>
        <begin position="66"/>
        <end position="87"/>
    </location>
</feature>
<gene>
    <name evidence="2" type="ORF">CI238_00415</name>
</gene>
<feature type="region of interest" description="Disordered" evidence="1">
    <location>
        <begin position="1"/>
        <end position="87"/>
    </location>
</feature>
<organism evidence="2 3">
    <name type="scientific">Colletotrichum incanum</name>
    <name type="common">Soybean anthracnose fungus</name>
    <dbReference type="NCBI Taxonomy" id="1573173"/>
    <lineage>
        <taxon>Eukaryota</taxon>
        <taxon>Fungi</taxon>
        <taxon>Dikarya</taxon>
        <taxon>Ascomycota</taxon>
        <taxon>Pezizomycotina</taxon>
        <taxon>Sordariomycetes</taxon>
        <taxon>Hypocreomycetidae</taxon>
        <taxon>Glomerellales</taxon>
        <taxon>Glomerellaceae</taxon>
        <taxon>Colletotrichum</taxon>
        <taxon>Colletotrichum spaethianum species complex</taxon>
    </lineage>
</organism>
<evidence type="ECO:0000313" key="2">
    <source>
        <dbReference type="EMBL" id="KZL81402.1"/>
    </source>
</evidence>
<feature type="region of interest" description="Disordered" evidence="1">
    <location>
        <begin position="251"/>
        <end position="271"/>
    </location>
</feature>
<dbReference type="Gene3D" id="3.30.710.10">
    <property type="entry name" value="Potassium Channel Kv1.1, Chain A"/>
    <property type="match status" value="1"/>
</dbReference>
<dbReference type="STRING" id="1573173.A0A167BJ85"/>